<reference evidence="1 2" key="1">
    <citation type="submission" date="2019-02" db="EMBL/GenBank/DDBJ databases">
        <title>Closed genome of Sporomusa termitida DSM 4440.</title>
        <authorList>
            <person name="Poehlein A."/>
            <person name="Daniel R."/>
        </authorList>
    </citation>
    <scope>NUCLEOTIDE SEQUENCE [LARGE SCALE GENOMIC DNA]</scope>
    <source>
        <strain evidence="1 2">DSM 4440</strain>
    </source>
</reference>
<proteinExistence type="predicted"/>
<evidence type="ECO:0000313" key="1">
    <source>
        <dbReference type="EMBL" id="QDR80232.1"/>
    </source>
</evidence>
<dbReference type="EMBL" id="CP036259">
    <property type="protein sequence ID" value="QDR80232.1"/>
    <property type="molecule type" value="Genomic_DNA"/>
</dbReference>
<dbReference type="AlphaFoldDB" id="A0A517DS88"/>
<name>A0A517DS88_9FIRM</name>
<sequence length="227" mass="25230">MLSDSFFGTGNFSKTISFYGTAVNAFNNGDVEMIIVAGENNEFRLYPGVELNAEELSPFTTVEITATGPWECIIRGRPAYDTGTSDLISEIRILIHDVDKLEYPTDEDLLPHINQAITFLSKQLIAAGSLIMVQEAVFTDDMPVPLLFEKTCGEYPLRVLGGKIKMRSPGDMTVQYYAHKPRIKAVTDSIDFPAQYISALAQLAAMFAMNKNEFEVQQDETLLAKLL</sequence>
<dbReference type="RefSeq" id="WP_144349820.1">
    <property type="nucleotide sequence ID" value="NZ_CP036259.1"/>
</dbReference>
<gene>
    <name evidence="1" type="ORF">SPTER_15510</name>
</gene>
<keyword evidence="2" id="KW-1185">Reference proteome</keyword>
<dbReference type="Proteomes" id="UP000320776">
    <property type="component" value="Chromosome"/>
</dbReference>
<evidence type="ECO:0000313" key="2">
    <source>
        <dbReference type="Proteomes" id="UP000320776"/>
    </source>
</evidence>
<protein>
    <submittedName>
        <fullName evidence="1">Uncharacterized protein</fullName>
    </submittedName>
</protein>
<dbReference type="KEGG" id="sted:SPTER_15510"/>
<accession>A0A517DS88</accession>
<organism evidence="1 2">
    <name type="scientific">Sporomusa termitida</name>
    <dbReference type="NCBI Taxonomy" id="2377"/>
    <lineage>
        <taxon>Bacteria</taxon>
        <taxon>Bacillati</taxon>
        <taxon>Bacillota</taxon>
        <taxon>Negativicutes</taxon>
        <taxon>Selenomonadales</taxon>
        <taxon>Sporomusaceae</taxon>
        <taxon>Sporomusa</taxon>
    </lineage>
</organism>